<evidence type="ECO:0000256" key="8">
    <source>
        <dbReference type="ARBA" id="ARBA00023146"/>
    </source>
</evidence>
<dbReference type="PROSITE" id="PS00178">
    <property type="entry name" value="AA_TRNA_LIGASE_I"/>
    <property type="match status" value="1"/>
</dbReference>
<evidence type="ECO:0000256" key="4">
    <source>
        <dbReference type="ARBA" id="ARBA00022741"/>
    </source>
</evidence>
<gene>
    <name evidence="10" type="primary">ileS</name>
    <name evidence="13" type="ORF">RJ53_03285</name>
</gene>
<dbReference type="Pfam" id="PF00133">
    <property type="entry name" value="tRNA-synt_1"/>
    <property type="match status" value="1"/>
</dbReference>
<evidence type="ECO:0000256" key="10">
    <source>
        <dbReference type="HAMAP-Rule" id="MF_02003"/>
    </source>
</evidence>
<evidence type="ECO:0000256" key="1">
    <source>
        <dbReference type="ARBA" id="ARBA00022490"/>
    </source>
</evidence>
<evidence type="ECO:0000313" key="13">
    <source>
        <dbReference type="EMBL" id="MBR1368576.1"/>
    </source>
</evidence>
<feature type="short sequence motif" description="'HIGH' region" evidence="10">
    <location>
        <begin position="47"/>
        <end position="57"/>
    </location>
</feature>
<reference evidence="13" key="1">
    <citation type="submission" date="2014-12" db="EMBL/GenBank/DDBJ databases">
        <authorList>
            <person name="Huang H.-H."/>
            <person name="Chen S.-C."/>
            <person name="Lai M.-C."/>
        </authorList>
    </citation>
    <scope>NUCLEOTIDE SEQUENCE</scope>
    <source>
        <strain evidence="13">K1F9705b</strain>
    </source>
</reference>
<proteinExistence type="inferred from homology"/>
<dbReference type="Gene3D" id="3.30.720.200">
    <property type="match status" value="1"/>
</dbReference>
<comment type="subunit">
    <text evidence="10">Monomer.</text>
</comment>
<dbReference type="EC" id="6.1.1.5" evidence="10"/>
<dbReference type="EMBL" id="JWHL01000003">
    <property type="protein sequence ID" value="MBR1368576.1"/>
    <property type="molecule type" value="Genomic_DNA"/>
</dbReference>
<dbReference type="InterPro" id="IPR002300">
    <property type="entry name" value="aa-tRNA-synth_Ia"/>
</dbReference>
<dbReference type="Gene3D" id="1.10.730.10">
    <property type="entry name" value="Isoleucyl-tRNA Synthetase, Domain 1"/>
    <property type="match status" value="1"/>
</dbReference>
<dbReference type="Gene3D" id="3.40.50.620">
    <property type="entry name" value="HUPs"/>
    <property type="match status" value="2"/>
</dbReference>
<dbReference type="GO" id="GO:0008270">
    <property type="term" value="F:zinc ion binding"/>
    <property type="evidence" value="ECO:0007669"/>
    <property type="project" value="UniProtKB-UniRule"/>
</dbReference>
<dbReference type="Gene3D" id="3.90.740.10">
    <property type="entry name" value="Valyl/Leucyl/Isoleucyl-tRNA synthetase, editing domain"/>
    <property type="match status" value="1"/>
</dbReference>
<dbReference type="InterPro" id="IPR001412">
    <property type="entry name" value="aa-tRNA-synth_I_CS"/>
</dbReference>
<comment type="cofactor">
    <cofactor evidence="10">
        <name>Zn(2+)</name>
        <dbReference type="ChEBI" id="CHEBI:29105"/>
    </cofactor>
</comment>
<keyword evidence="6 10" id="KW-0067">ATP-binding</keyword>
<dbReference type="InterPro" id="IPR023586">
    <property type="entry name" value="Ile-tRNA-ligase_type2"/>
</dbReference>
<evidence type="ECO:0000256" key="9">
    <source>
        <dbReference type="ARBA" id="ARBA00048359"/>
    </source>
</evidence>
<dbReference type="SUPFAM" id="SSF52374">
    <property type="entry name" value="Nucleotidylyl transferase"/>
    <property type="match status" value="1"/>
</dbReference>
<sequence>MEDVTGSYTPHGVEEEARAFWCAEDTYKKVKELRKNGRPFFFVDGPPYTTGYIHLGTAWNKILKDAILRYHRMHGLDVIDRAGYDMHGLPIEVRVENELGFESKKDIETFGIDKFIEKCRDFAVTHKEIMSRQFSDLGVWLDFENPYQTISDDYIEAAWYTLRRVSEEGMLERGYRVVNWCPRCETAIADAEVEYWDETDPSIYVKFPIQGLTDEYLVIWTTTPWTLPANVAVAVSAEATYARVRAIRDEVAEILWIAEELVEGILKAGRYQDYEILGTKKGSDLVGTTYDSPLLDTVPMQASIPHRVVAADFVAMEHSGMVHIAPGHGWDDYVLGLKENLPIVCPVDGTGAFTEEAGAFAGRPVKEPETNKDVVRALGPALIAEKKLTHRYGHCWRCKAPNIFRATSQWFIRASEAKEKMLTSIRDDVTWYPDWAGSARFHDWIDGVRDWCISRQRYWGIPIPVWVCSSCDEYKVVGRFSELEELSGMTITDPHRPMVDAITIPCACGGTMRRVEDIFDVWFDSGVASWATLSYPGEQEAFDTLWPADFITEGQDQTRGWFYSQLCLSQIAFGQPAYKKVLMHGFALDAQGKKMSKSFGNVVTPEEVVEKFGVDVLRLYILSASAPWDDLKFNWEGVRTVHRALNILWNVYRFPIPYMRLDRFSPAVDTDGVYDPSAIGAIASSGAVEDRWLISKTNSLISEFSEAMDEYQIHRATRRLQTFIVDDLSRWYVQLVRQRMWLEEESESKQQAYETMYYVMRSLVRVAAPVIPHLAEKMYRNLKLGGDPESVHMLDWVAPDTSLINPGIEGAMRVVQSFDDAVANARQAGKRKLRWPVGEVIIVTESDQVKEAIASLLTLCKARANCRDITVVSGTWDRILWTAEPQMKKIGPEFGKEGPLLKRAIEEADGTALRAQIRKGGSATIPIGDRDVTITPDHVAFSEKLPDNVFSARMPDATVYIDVTLTDDLEAEGYAREVIRRVQEMRKQMDLAVDDTIKATIVIGEPRILGLLEGSQDWIAGEIRASSLLFAQQKGGDPVSGGLATEWDIEGISVWIALVQSDKE</sequence>
<keyword evidence="7 10" id="KW-0648">Protein biosynthesis</keyword>
<dbReference type="RefSeq" id="WP_211530206.1">
    <property type="nucleotide sequence ID" value="NZ_JWHL01000003.1"/>
</dbReference>
<keyword evidence="14" id="KW-1185">Reference proteome</keyword>
<dbReference type="InterPro" id="IPR009008">
    <property type="entry name" value="Val/Leu/Ile-tRNA-synth_edit"/>
</dbReference>
<dbReference type="GO" id="GO:0000049">
    <property type="term" value="F:tRNA binding"/>
    <property type="evidence" value="ECO:0007669"/>
    <property type="project" value="InterPro"/>
</dbReference>
<evidence type="ECO:0000259" key="11">
    <source>
        <dbReference type="Pfam" id="PF00133"/>
    </source>
</evidence>
<dbReference type="OrthoDB" id="30823at2157"/>
<keyword evidence="3 10" id="KW-0479">Metal-binding</keyword>
<dbReference type="CDD" id="cd07961">
    <property type="entry name" value="Anticodon_Ia_Ile_ABEc"/>
    <property type="match status" value="1"/>
</dbReference>
<dbReference type="Proteomes" id="UP000730161">
    <property type="component" value="Unassembled WGS sequence"/>
</dbReference>
<dbReference type="GO" id="GO:0002161">
    <property type="term" value="F:aminoacyl-tRNA deacylase activity"/>
    <property type="evidence" value="ECO:0007669"/>
    <property type="project" value="InterPro"/>
</dbReference>
<dbReference type="GO" id="GO:0005524">
    <property type="term" value="F:ATP binding"/>
    <property type="evidence" value="ECO:0007669"/>
    <property type="project" value="UniProtKB-UniRule"/>
</dbReference>
<dbReference type="HAMAP" id="MF_02003">
    <property type="entry name" value="Ile_tRNA_synth_type2"/>
    <property type="match status" value="1"/>
</dbReference>
<keyword evidence="4 10" id="KW-0547">Nucleotide-binding</keyword>
<feature type="binding site" evidence="10">
    <location>
        <position position="597"/>
    </location>
    <ligand>
        <name>ATP</name>
        <dbReference type="ChEBI" id="CHEBI:30616"/>
    </ligand>
</feature>
<dbReference type="SUPFAM" id="SSF47323">
    <property type="entry name" value="Anticodon-binding domain of a subclass of class I aminoacyl-tRNA synthetases"/>
    <property type="match status" value="2"/>
</dbReference>
<dbReference type="GO" id="GO:0006428">
    <property type="term" value="P:isoleucyl-tRNA aminoacylation"/>
    <property type="evidence" value="ECO:0007669"/>
    <property type="project" value="UniProtKB-UniRule"/>
</dbReference>
<accession>A0A8J8B4B6</accession>
<feature type="short sequence motif" description="'KMSKS' region" evidence="10">
    <location>
        <begin position="594"/>
        <end position="598"/>
    </location>
</feature>
<evidence type="ECO:0000313" key="14">
    <source>
        <dbReference type="Proteomes" id="UP000730161"/>
    </source>
</evidence>
<comment type="domain">
    <text evidence="10">IleRS has two distinct active sites: one for aminoacylation and one for editing. The misactivated valine is translocated from the active site to the editing site, which sterically excludes the correctly activated isoleucine. The single editing site contains two valyl binding pockets, one specific for each substrate (Val-AMP or Val-tRNA(Ile)).</text>
</comment>
<comment type="subcellular location">
    <subcellularLocation>
        <location evidence="10">Cytoplasm</location>
    </subcellularLocation>
</comment>
<evidence type="ECO:0000256" key="3">
    <source>
        <dbReference type="ARBA" id="ARBA00022723"/>
    </source>
</evidence>
<comment type="catalytic activity">
    <reaction evidence="9 10">
        <text>tRNA(Ile) + L-isoleucine + ATP = L-isoleucyl-tRNA(Ile) + AMP + diphosphate</text>
        <dbReference type="Rhea" id="RHEA:11060"/>
        <dbReference type="Rhea" id="RHEA-COMP:9666"/>
        <dbReference type="Rhea" id="RHEA-COMP:9695"/>
        <dbReference type="ChEBI" id="CHEBI:30616"/>
        <dbReference type="ChEBI" id="CHEBI:33019"/>
        <dbReference type="ChEBI" id="CHEBI:58045"/>
        <dbReference type="ChEBI" id="CHEBI:78442"/>
        <dbReference type="ChEBI" id="CHEBI:78528"/>
        <dbReference type="ChEBI" id="CHEBI:456215"/>
        <dbReference type="EC" id="6.1.1.5"/>
    </reaction>
</comment>
<dbReference type="AlphaFoldDB" id="A0A8J8B4B6"/>
<dbReference type="Pfam" id="PF19302">
    <property type="entry name" value="DUF5915"/>
    <property type="match status" value="1"/>
</dbReference>
<dbReference type="GO" id="GO:0004822">
    <property type="term" value="F:isoleucine-tRNA ligase activity"/>
    <property type="evidence" value="ECO:0007669"/>
    <property type="project" value="UniProtKB-UniRule"/>
</dbReference>
<name>A0A8J8B4B6_9EURY</name>
<evidence type="ECO:0000256" key="2">
    <source>
        <dbReference type="ARBA" id="ARBA00022598"/>
    </source>
</evidence>
<dbReference type="InterPro" id="IPR033709">
    <property type="entry name" value="Anticodon_Ile_ABEc"/>
</dbReference>
<dbReference type="InterPro" id="IPR009080">
    <property type="entry name" value="tRNAsynth_Ia_anticodon-bd"/>
</dbReference>
<evidence type="ECO:0000256" key="6">
    <source>
        <dbReference type="ARBA" id="ARBA00022840"/>
    </source>
</evidence>
<keyword evidence="5 10" id="KW-0862">Zinc</keyword>
<dbReference type="NCBIfam" id="TIGR00392">
    <property type="entry name" value="ileS"/>
    <property type="match status" value="1"/>
</dbReference>
<organism evidence="13 14">
    <name type="scientific">Methanocalculus chunghsingensis</name>
    <dbReference type="NCBI Taxonomy" id="156457"/>
    <lineage>
        <taxon>Archaea</taxon>
        <taxon>Methanobacteriati</taxon>
        <taxon>Methanobacteriota</taxon>
        <taxon>Stenosarchaea group</taxon>
        <taxon>Methanomicrobia</taxon>
        <taxon>Methanomicrobiales</taxon>
        <taxon>Methanocalculaceae</taxon>
        <taxon>Methanocalculus</taxon>
    </lineage>
</organism>
<protein>
    <recommendedName>
        <fullName evidence="10">Isoleucine--tRNA ligase</fullName>
        <ecNumber evidence="10">6.1.1.5</ecNumber>
    </recommendedName>
    <alternativeName>
        <fullName evidence="10">Isoleucyl-tRNA synthetase</fullName>
        <shortName evidence="10">IleRS</shortName>
    </alternativeName>
</protein>
<feature type="domain" description="Aminoacyl-tRNA synthetase class Ia" evidence="11">
    <location>
        <begin position="19"/>
        <end position="631"/>
    </location>
</feature>
<evidence type="ECO:0000256" key="7">
    <source>
        <dbReference type="ARBA" id="ARBA00022917"/>
    </source>
</evidence>
<comment type="similarity">
    <text evidence="10">Belongs to the class-I aminoacyl-tRNA synthetase family. IleS type 2 subfamily.</text>
</comment>
<evidence type="ECO:0000259" key="12">
    <source>
        <dbReference type="Pfam" id="PF08264"/>
    </source>
</evidence>
<dbReference type="GO" id="GO:0005737">
    <property type="term" value="C:cytoplasm"/>
    <property type="evidence" value="ECO:0007669"/>
    <property type="project" value="UniProtKB-SubCell"/>
</dbReference>
<comment type="caution">
    <text evidence="13">The sequence shown here is derived from an EMBL/GenBank/DDBJ whole genome shotgun (WGS) entry which is preliminary data.</text>
</comment>
<dbReference type="Pfam" id="PF08264">
    <property type="entry name" value="Anticodon_1"/>
    <property type="match status" value="1"/>
</dbReference>
<dbReference type="PANTHER" id="PTHR42780:SF1">
    <property type="entry name" value="ISOLEUCINE--TRNA LIGASE, CYTOPLASMIC"/>
    <property type="match status" value="1"/>
</dbReference>
<dbReference type="CDD" id="cd00818">
    <property type="entry name" value="IleRS_core"/>
    <property type="match status" value="1"/>
</dbReference>
<dbReference type="InterPro" id="IPR014729">
    <property type="entry name" value="Rossmann-like_a/b/a_fold"/>
</dbReference>
<dbReference type="InterPro" id="IPR002301">
    <property type="entry name" value="Ile-tRNA-ligase"/>
</dbReference>
<dbReference type="SUPFAM" id="SSF50677">
    <property type="entry name" value="ValRS/IleRS/LeuRS editing domain"/>
    <property type="match status" value="1"/>
</dbReference>
<evidence type="ECO:0000256" key="5">
    <source>
        <dbReference type="ARBA" id="ARBA00022833"/>
    </source>
</evidence>
<comment type="function">
    <text evidence="10">Catalyzes the attachment of isoleucine to tRNA(Ile). As IleRS can inadvertently accommodate and process structurally similar amino acids such as valine, to avoid such errors it has two additional distinct tRNA(Ile)-dependent editing activities. One activity is designated as 'pretransfer' editing and involves the hydrolysis of activated Val-AMP. The other activity is designated 'posttransfer' editing and involves deacylation of mischarged Val-tRNA(Ile).</text>
</comment>
<dbReference type="PANTHER" id="PTHR42780">
    <property type="entry name" value="SOLEUCYL-TRNA SYNTHETASE"/>
    <property type="match status" value="1"/>
</dbReference>
<feature type="domain" description="Methionyl/Valyl/Leucyl/Isoleucyl-tRNA synthetase anticodon-binding" evidence="12">
    <location>
        <begin position="690"/>
        <end position="837"/>
    </location>
</feature>
<dbReference type="InterPro" id="IPR013155">
    <property type="entry name" value="M/V/L/I-tRNA-synth_anticd-bd"/>
</dbReference>
<dbReference type="PRINTS" id="PR00984">
    <property type="entry name" value="TRNASYNTHILE"/>
</dbReference>
<dbReference type="FunFam" id="3.40.50.620:FF:000286">
    <property type="entry name" value="Isoleucine--tRNA ligase"/>
    <property type="match status" value="1"/>
</dbReference>
<keyword evidence="2 10" id="KW-0436">Ligase</keyword>
<keyword evidence="1 10" id="KW-0963">Cytoplasm</keyword>
<keyword evidence="8 10" id="KW-0030">Aminoacyl-tRNA synthetase</keyword>